<evidence type="ECO:0000313" key="9">
    <source>
        <dbReference type="Proteomes" id="UP000217199"/>
    </source>
</evidence>
<dbReference type="PROSITE" id="PS00059">
    <property type="entry name" value="ADH_ZINC"/>
    <property type="match status" value="1"/>
</dbReference>
<accession>A0A286UI70</accession>
<dbReference type="GO" id="GO:0008270">
    <property type="term" value="F:zinc ion binding"/>
    <property type="evidence" value="ECO:0007669"/>
    <property type="project" value="InterPro"/>
</dbReference>
<proteinExistence type="inferred from homology"/>
<sequence>MTHIDCNIAFLLKGAYNTEFITEPQSDLNSDEVLVQVVKTGICGSDIHFYTDGRLGENVVTEPIILGHESSGIVSQVGTGVKDVKLGDRVAIEPWATCRKCQLCKTGKYHMCACCTVFTRPRRGTLARYYKIPSDFTHKLPNHLTFEDGAMMEPLAVAVHALTSVTDFRAGQNITVFGCGPVGLLCMAVARALGASRVIGIDINQSRLDFAKKYAATDVYLVPQPGPDSLVNGNMTNRSKSTVSNMMTVLGVEERGTTAMDFVIDATGAESCIQMAVLLVKYGGTFIQLGFGEEIKLPILTIMTKELKLKGSNRYGPGDYSLAISLVASGKVDVKPLITHRFSFEDARLAFDTTKAGKSADDRTVIKTIITGPGINSSVQ</sequence>
<evidence type="ECO:0000256" key="4">
    <source>
        <dbReference type="ARBA" id="ARBA00022833"/>
    </source>
</evidence>
<dbReference type="OrthoDB" id="2148442at2759"/>
<dbReference type="Pfam" id="PF08240">
    <property type="entry name" value="ADH_N"/>
    <property type="match status" value="1"/>
</dbReference>
<evidence type="ECO:0000256" key="6">
    <source>
        <dbReference type="RuleBase" id="RU361277"/>
    </source>
</evidence>
<keyword evidence="4 6" id="KW-0862">Zinc</keyword>
<dbReference type="Gene3D" id="3.90.180.10">
    <property type="entry name" value="Medium-chain alcohol dehydrogenases, catalytic domain"/>
    <property type="match status" value="1"/>
</dbReference>
<dbReference type="Proteomes" id="UP000217199">
    <property type="component" value="Unassembled WGS sequence"/>
</dbReference>
<evidence type="ECO:0000259" key="7">
    <source>
        <dbReference type="SMART" id="SM00829"/>
    </source>
</evidence>
<evidence type="ECO:0000256" key="5">
    <source>
        <dbReference type="ARBA" id="ARBA00023002"/>
    </source>
</evidence>
<dbReference type="CDD" id="cd05285">
    <property type="entry name" value="sorbitol_DH"/>
    <property type="match status" value="1"/>
</dbReference>
<dbReference type="Pfam" id="PF00107">
    <property type="entry name" value="ADH_zinc_N"/>
    <property type="match status" value="1"/>
</dbReference>
<dbReference type="SUPFAM" id="SSF51735">
    <property type="entry name" value="NAD(P)-binding Rossmann-fold domains"/>
    <property type="match status" value="1"/>
</dbReference>
<reference evidence="8 9" key="1">
    <citation type="journal article" date="2017" name="Mol. Ecol.">
        <title>Comparative and population genomic landscape of Phellinus noxius: A hypervariable fungus causing root rot in trees.</title>
        <authorList>
            <person name="Chung C.L."/>
            <person name="Lee T.J."/>
            <person name="Akiba M."/>
            <person name="Lee H.H."/>
            <person name="Kuo T.H."/>
            <person name="Liu D."/>
            <person name="Ke H.M."/>
            <person name="Yokoi T."/>
            <person name="Roa M.B."/>
            <person name="Lu M.J."/>
            <person name="Chang Y.Y."/>
            <person name="Ann P.J."/>
            <person name="Tsai J.N."/>
            <person name="Chen C.Y."/>
            <person name="Tzean S.S."/>
            <person name="Ota Y."/>
            <person name="Hattori T."/>
            <person name="Sahashi N."/>
            <person name="Liou R.F."/>
            <person name="Kikuchi T."/>
            <person name="Tsai I.J."/>
        </authorList>
    </citation>
    <scope>NUCLEOTIDE SEQUENCE [LARGE SCALE GENOMIC DNA]</scope>
    <source>
        <strain evidence="8 9">FFPRI411160</strain>
    </source>
</reference>
<gene>
    <name evidence="8" type="ORF">PNOK_0423600</name>
</gene>
<dbReference type="STRING" id="2282107.A0A286UI70"/>
<keyword evidence="9" id="KW-1185">Reference proteome</keyword>
<dbReference type="GO" id="GO:0006062">
    <property type="term" value="P:sorbitol catabolic process"/>
    <property type="evidence" value="ECO:0007669"/>
    <property type="project" value="TreeGrafter"/>
</dbReference>
<comment type="similarity">
    <text evidence="2 6">Belongs to the zinc-containing alcohol dehydrogenase family.</text>
</comment>
<dbReference type="InterPro" id="IPR011032">
    <property type="entry name" value="GroES-like_sf"/>
</dbReference>
<dbReference type="AlphaFoldDB" id="A0A286UI70"/>
<feature type="domain" description="Enoyl reductase (ER)" evidence="7">
    <location>
        <begin position="14"/>
        <end position="366"/>
    </location>
</feature>
<protein>
    <submittedName>
        <fullName evidence="8">Xylitol dehydrogenase</fullName>
    </submittedName>
</protein>
<dbReference type="InterPro" id="IPR002328">
    <property type="entry name" value="ADH_Zn_CS"/>
</dbReference>
<dbReference type="InterPro" id="IPR013149">
    <property type="entry name" value="ADH-like_C"/>
</dbReference>
<dbReference type="InterPro" id="IPR045306">
    <property type="entry name" value="SDH-like"/>
</dbReference>
<organism evidence="8 9">
    <name type="scientific">Pyrrhoderma noxium</name>
    <dbReference type="NCBI Taxonomy" id="2282107"/>
    <lineage>
        <taxon>Eukaryota</taxon>
        <taxon>Fungi</taxon>
        <taxon>Dikarya</taxon>
        <taxon>Basidiomycota</taxon>
        <taxon>Agaricomycotina</taxon>
        <taxon>Agaricomycetes</taxon>
        <taxon>Hymenochaetales</taxon>
        <taxon>Hymenochaetaceae</taxon>
        <taxon>Pyrrhoderma</taxon>
    </lineage>
</organism>
<dbReference type="InterPro" id="IPR013154">
    <property type="entry name" value="ADH-like_N"/>
</dbReference>
<dbReference type="PANTHER" id="PTHR43161">
    <property type="entry name" value="SORBITOL DEHYDROGENASE"/>
    <property type="match status" value="1"/>
</dbReference>
<dbReference type="EMBL" id="NBII01000004">
    <property type="protein sequence ID" value="PAV19302.1"/>
    <property type="molecule type" value="Genomic_DNA"/>
</dbReference>
<dbReference type="FunCoup" id="A0A286UI70">
    <property type="interactions" value="86"/>
</dbReference>
<evidence type="ECO:0000256" key="2">
    <source>
        <dbReference type="ARBA" id="ARBA00008072"/>
    </source>
</evidence>
<dbReference type="InterPro" id="IPR036291">
    <property type="entry name" value="NAD(P)-bd_dom_sf"/>
</dbReference>
<dbReference type="PANTHER" id="PTHR43161:SF9">
    <property type="entry name" value="SORBITOL DEHYDROGENASE"/>
    <property type="match status" value="1"/>
</dbReference>
<dbReference type="InterPro" id="IPR020843">
    <property type="entry name" value="ER"/>
</dbReference>
<evidence type="ECO:0000313" key="8">
    <source>
        <dbReference type="EMBL" id="PAV19302.1"/>
    </source>
</evidence>
<name>A0A286UI70_9AGAM</name>
<keyword evidence="3 6" id="KW-0479">Metal-binding</keyword>
<dbReference type="InParanoid" id="A0A286UI70"/>
<comment type="cofactor">
    <cofactor evidence="1 6">
        <name>Zn(2+)</name>
        <dbReference type="ChEBI" id="CHEBI:29105"/>
    </cofactor>
</comment>
<evidence type="ECO:0000256" key="3">
    <source>
        <dbReference type="ARBA" id="ARBA00022723"/>
    </source>
</evidence>
<dbReference type="SUPFAM" id="SSF50129">
    <property type="entry name" value="GroES-like"/>
    <property type="match status" value="1"/>
</dbReference>
<comment type="caution">
    <text evidence="8">The sequence shown here is derived from an EMBL/GenBank/DDBJ whole genome shotgun (WGS) entry which is preliminary data.</text>
</comment>
<evidence type="ECO:0000256" key="1">
    <source>
        <dbReference type="ARBA" id="ARBA00001947"/>
    </source>
</evidence>
<keyword evidence="5" id="KW-0560">Oxidoreductase</keyword>
<dbReference type="GO" id="GO:0003939">
    <property type="term" value="F:L-iditol 2-dehydrogenase (NAD+) activity"/>
    <property type="evidence" value="ECO:0007669"/>
    <property type="project" value="TreeGrafter"/>
</dbReference>
<dbReference type="Gene3D" id="3.40.50.720">
    <property type="entry name" value="NAD(P)-binding Rossmann-like Domain"/>
    <property type="match status" value="1"/>
</dbReference>
<dbReference type="SMART" id="SM00829">
    <property type="entry name" value="PKS_ER"/>
    <property type="match status" value="1"/>
</dbReference>